<evidence type="ECO:0000313" key="4">
    <source>
        <dbReference type="Proteomes" id="UP000198778"/>
    </source>
</evidence>
<organism evidence="3 4">
    <name type="scientific">Alkalicoccus daliensis</name>
    <dbReference type="NCBI Taxonomy" id="745820"/>
    <lineage>
        <taxon>Bacteria</taxon>
        <taxon>Bacillati</taxon>
        <taxon>Bacillota</taxon>
        <taxon>Bacilli</taxon>
        <taxon>Bacillales</taxon>
        <taxon>Bacillaceae</taxon>
        <taxon>Alkalicoccus</taxon>
    </lineage>
</organism>
<evidence type="ECO:0000256" key="1">
    <source>
        <dbReference type="SAM" id="MobiDB-lite"/>
    </source>
</evidence>
<dbReference type="OrthoDB" id="203446at1386"/>
<reference evidence="4" key="1">
    <citation type="submission" date="2016-10" db="EMBL/GenBank/DDBJ databases">
        <authorList>
            <person name="Varghese N."/>
            <person name="Submissions S."/>
        </authorList>
    </citation>
    <scope>NUCLEOTIDE SEQUENCE [LARGE SCALE GENOMIC DNA]</scope>
    <source>
        <strain evidence="4">CGMCC 1.10369</strain>
    </source>
</reference>
<dbReference type="PROSITE" id="PS51257">
    <property type="entry name" value="PROKAR_LIPOPROTEIN"/>
    <property type="match status" value="1"/>
</dbReference>
<accession>A0A1H0ES01</accession>
<name>A0A1H0ES01_9BACI</name>
<protein>
    <recommendedName>
        <fullName evidence="5">DUF3298 domain-containing protein</fullName>
    </recommendedName>
</protein>
<evidence type="ECO:0000313" key="3">
    <source>
        <dbReference type="EMBL" id="SDN85247.1"/>
    </source>
</evidence>
<keyword evidence="4" id="KW-1185">Reference proteome</keyword>
<keyword evidence="2" id="KW-0732">Signal</keyword>
<feature type="chain" id="PRO_5011433011" description="DUF3298 domain-containing protein" evidence="2">
    <location>
        <begin position="21"/>
        <end position="231"/>
    </location>
</feature>
<feature type="compositionally biased region" description="Acidic residues" evidence="1">
    <location>
        <begin position="28"/>
        <end position="39"/>
    </location>
</feature>
<gene>
    <name evidence="3" type="ORF">SAMN04488053_10443</name>
</gene>
<feature type="signal peptide" evidence="2">
    <location>
        <begin position="1"/>
        <end position="20"/>
    </location>
</feature>
<dbReference type="EMBL" id="FNIL01000004">
    <property type="protein sequence ID" value="SDN85247.1"/>
    <property type="molecule type" value="Genomic_DNA"/>
</dbReference>
<evidence type="ECO:0008006" key="5">
    <source>
        <dbReference type="Google" id="ProtNLM"/>
    </source>
</evidence>
<proteinExistence type="predicted"/>
<dbReference type="RefSeq" id="WP_090842476.1">
    <property type="nucleotide sequence ID" value="NZ_FNIL01000004.1"/>
</dbReference>
<dbReference type="Proteomes" id="UP000198778">
    <property type="component" value="Unassembled WGS sequence"/>
</dbReference>
<evidence type="ECO:0000256" key="2">
    <source>
        <dbReference type="SAM" id="SignalP"/>
    </source>
</evidence>
<dbReference type="AlphaFoldDB" id="A0A1H0ES01"/>
<sequence length="231" mass="25954">MKKSMFMIAGTVVFAPITLAACGNETENTTDENVQEETVQENNTVETNEEDSVSEIENLAEEHDLEVRVEESSGEAPEATLEELEEAFGLISSIIHVERLEFIESPQEGEVEESGEAEGHYAVHGADGEFTDPVLLVRFEYEMEDDVEEDVRHPPFRDITNGETEFTGPELIEWEESHLEVQSTGDRTIAEFYAEGEWHLSAEYEGAEVHLEEPDEWLADFPVSVLVGVEE</sequence>
<feature type="region of interest" description="Disordered" evidence="1">
    <location>
        <begin position="26"/>
        <end position="54"/>
    </location>
</feature>